<dbReference type="PROSITE" id="PS50082">
    <property type="entry name" value="WD_REPEATS_2"/>
    <property type="match status" value="2"/>
</dbReference>
<protein>
    <submittedName>
        <fullName evidence="12">WD40 repeat-like protein</fullName>
    </submittedName>
</protein>
<dbReference type="SUPFAM" id="SSF50978">
    <property type="entry name" value="WD40 repeat-like"/>
    <property type="match status" value="1"/>
</dbReference>
<dbReference type="STRING" id="1314778.A0A5C3NWR6"/>
<dbReference type="InParanoid" id="A0A5C3NWR6"/>
<dbReference type="SMART" id="SM00320">
    <property type="entry name" value="WD40"/>
    <property type="match status" value="3"/>
</dbReference>
<evidence type="ECO:0000256" key="9">
    <source>
        <dbReference type="ARBA" id="ARBA00023132"/>
    </source>
</evidence>
<dbReference type="AlphaFoldDB" id="A0A5C3NWR6"/>
<dbReference type="GO" id="GO:0031080">
    <property type="term" value="C:nuclear pore outer ring"/>
    <property type="evidence" value="ECO:0007669"/>
    <property type="project" value="TreeGrafter"/>
</dbReference>
<dbReference type="GO" id="GO:0015031">
    <property type="term" value="P:protein transport"/>
    <property type="evidence" value="ECO:0007669"/>
    <property type="project" value="UniProtKB-KW"/>
</dbReference>
<keyword evidence="10" id="KW-0539">Nucleus</keyword>
<dbReference type="Gene3D" id="2.130.10.10">
    <property type="entry name" value="YVTN repeat-like/Quinoprotein amine dehydrogenase"/>
    <property type="match status" value="1"/>
</dbReference>
<evidence type="ECO:0000256" key="2">
    <source>
        <dbReference type="ARBA" id="ARBA00010102"/>
    </source>
</evidence>
<keyword evidence="3" id="KW-0813">Transport</keyword>
<dbReference type="Pfam" id="PF00400">
    <property type="entry name" value="WD40"/>
    <property type="match status" value="2"/>
</dbReference>
<dbReference type="InterPro" id="IPR037363">
    <property type="entry name" value="Sec13/Seh1_fam"/>
</dbReference>
<evidence type="ECO:0000256" key="7">
    <source>
        <dbReference type="ARBA" id="ARBA00022927"/>
    </source>
</evidence>
<keyword evidence="8" id="KW-0811">Translocation</keyword>
<keyword evidence="4 11" id="KW-0853">WD repeat</keyword>
<evidence type="ECO:0000313" key="12">
    <source>
        <dbReference type="EMBL" id="TFK80987.1"/>
    </source>
</evidence>
<dbReference type="PANTHER" id="PTHR11024">
    <property type="entry name" value="NUCLEAR PORE COMPLEX PROTEIN SEC13 / SEH1 FAMILY MEMBER"/>
    <property type="match status" value="1"/>
</dbReference>
<comment type="subcellular location">
    <subcellularLocation>
        <location evidence="1">Nucleus</location>
        <location evidence="1">Nuclear pore complex</location>
    </subcellularLocation>
</comment>
<evidence type="ECO:0000256" key="8">
    <source>
        <dbReference type="ARBA" id="ARBA00023010"/>
    </source>
</evidence>
<keyword evidence="9" id="KW-0906">Nuclear pore complex</keyword>
<organism evidence="12 13">
    <name type="scientific">Polyporus arcularius HHB13444</name>
    <dbReference type="NCBI Taxonomy" id="1314778"/>
    <lineage>
        <taxon>Eukaryota</taxon>
        <taxon>Fungi</taxon>
        <taxon>Dikarya</taxon>
        <taxon>Basidiomycota</taxon>
        <taxon>Agaricomycotina</taxon>
        <taxon>Agaricomycetes</taxon>
        <taxon>Polyporales</taxon>
        <taxon>Polyporaceae</taxon>
        <taxon>Polyporus</taxon>
    </lineage>
</organism>
<evidence type="ECO:0000256" key="1">
    <source>
        <dbReference type="ARBA" id="ARBA00004567"/>
    </source>
</evidence>
<keyword evidence="13" id="KW-1185">Reference proteome</keyword>
<evidence type="ECO:0000256" key="10">
    <source>
        <dbReference type="ARBA" id="ARBA00023242"/>
    </source>
</evidence>
<evidence type="ECO:0000256" key="4">
    <source>
        <dbReference type="ARBA" id="ARBA00022574"/>
    </source>
</evidence>
<accession>A0A5C3NWR6</accession>
<evidence type="ECO:0000256" key="3">
    <source>
        <dbReference type="ARBA" id="ARBA00022448"/>
    </source>
</evidence>
<keyword evidence="6" id="KW-0509">mRNA transport</keyword>
<dbReference type="GO" id="GO:0034198">
    <property type="term" value="P:cellular response to amino acid starvation"/>
    <property type="evidence" value="ECO:0007669"/>
    <property type="project" value="TreeGrafter"/>
</dbReference>
<keyword evidence="7" id="KW-0653">Protein transport</keyword>
<dbReference type="InterPro" id="IPR001680">
    <property type="entry name" value="WD40_rpt"/>
</dbReference>
<evidence type="ECO:0000256" key="5">
    <source>
        <dbReference type="ARBA" id="ARBA00022737"/>
    </source>
</evidence>
<dbReference type="InterPro" id="IPR036322">
    <property type="entry name" value="WD40_repeat_dom_sf"/>
</dbReference>
<feature type="repeat" description="WD" evidence="11">
    <location>
        <begin position="54"/>
        <end position="88"/>
    </location>
</feature>
<dbReference type="GO" id="GO:0035859">
    <property type="term" value="C:Seh1-associated complex"/>
    <property type="evidence" value="ECO:0007669"/>
    <property type="project" value="TreeGrafter"/>
</dbReference>
<feature type="repeat" description="WD" evidence="11">
    <location>
        <begin position="8"/>
        <end position="49"/>
    </location>
</feature>
<dbReference type="InterPro" id="IPR015943">
    <property type="entry name" value="WD40/YVTN_repeat-like_dom_sf"/>
</dbReference>
<evidence type="ECO:0000256" key="11">
    <source>
        <dbReference type="PROSITE-ProRule" id="PRU00221"/>
    </source>
</evidence>
<dbReference type="PANTHER" id="PTHR11024:SF3">
    <property type="entry name" value="NUCLEOPORIN SEH1"/>
    <property type="match status" value="1"/>
</dbReference>
<dbReference type="EMBL" id="ML211672">
    <property type="protein sequence ID" value="TFK80987.1"/>
    <property type="molecule type" value="Genomic_DNA"/>
</dbReference>
<evidence type="ECO:0000313" key="13">
    <source>
        <dbReference type="Proteomes" id="UP000308197"/>
    </source>
</evidence>
<feature type="non-terminal residue" evidence="12">
    <location>
        <position position="173"/>
    </location>
</feature>
<name>A0A5C3NWR6_9APHY</name>
<proteinExistence type="inferred from homology"/>
<gene>
    <name evidence="12" type="ORF">K466DRAFT_558456</name>
</gene>
<dbReference type="GO" id="GO:0051028">
    <property type="term" value="P:mRNA transport"/>
    <property type="evidence" value="ECO:0007669"/>
    <property type="project" value="UniProtKB-KW"/>
</dbReference>
<comment type="similarity">
    <text evidence="2">Belongs to the WD repeat SEC13 family.</text>
</comment>
<dbReference type="GO" id="GO:0005198">
    <property type="term" value="F:structural molecule activity"/>
    <property type="evidence" value="ECO:0007669"/>
    <property type="project" value="InterPro"/>
</dbReference>
<dbReference type="Proteomes" id="UP000308197">
    <property type="component" value="Unassembled WGS sequence"/>
</dbReference>
<evidence type="ECO:0000256" key="6">
    <source>
        <dbReference type="ARBA" id="ARBA00022816"/>
    </source>
</evidence>
<keyword evidence="5" id="KW-0677">Repeat</keyword>
<dbReference type="GO" id="GO:1904263">
    <property type="term" value="P:positive regulation of TORC1 signaling"/>
    <property type="evidence" value="ECO:0007669"/>
    <property type="project" value="TreeGrafter"/>
</dbReference>
<reference evidence="12 13" key="1">
    <citation type="journal article" date="2019" name="Nat. Ecol. Evol.">
        <title>Megaphylogeny resolves global patterns of mushroom evolution.</title>
        <authorList>
            <person name="Varga T."/>
            <person name="Krizsan K."/>
            <person name="Foldi C."/>
            <person name="Dima B."/>
            <person name="Sanchez-Garcia M."/>
            <person name="Sanchez-Ramirez S."/>
            <person name="Szollosi G.J."/>
            <person name="Szarkandi J.G."/>
            <person name="Papp V."/>
            <person name="Albert L."/>
            <person name="Andreopoulos W."/>
            <person name="Angelini C."/>
            <person name="Antonin V."/>
            <person name="Barry K.W."/>
            <person name="Bougher N.L."/>
            <person name="Buchanan P."/>
            <person name="Buyck B."/>
            <person name="Bense V."/>
            <person name="Catcheside P."/>
            <person name="Chovatia M."/>
            <person name="Cooper J."/>
            <person name="Damon W."/>
            <person name="Desjardin D."/>
            <person name="Finy P."/>
            <person name="Geml J."/>
            <person name="Haridas S."/>
            <person name="Hughes K."/>
            <person name="Justo A."/>
            <person name="Karasinski D."/>
            <person name="Kautmanova I."/>
            <person name="Kiss B."/>
            <person name="Kocsube S."/>
            <person name="Kotiranta H."/>
            <person name="LaButti K.M."/>
            <person name="Lechner B.E."/>
            <person name="Liimatainen K."/>
            <person name="Lipzen A."/>
            <person name="Lukacs Z."/>
            <person name="Mihaltcheva S."/>
            <person name="Morgado L.N."/>
            <person name="Niskanen T."/>
            <person name="Noordeloos M.E."/>
            <person name="Ohm R.A."/>
            <person name="Ortiz-Santana B."/>
            <person name="Ovrebo C."/>
            <person name="Racz N."/>
            <person name="Riley R."/>
            <person name="Savchenko A."/>
            <person name="Shiryaev A."/>
            <person name="Soop K."/>
            <person name="Spirin V."/>
            <person name="Szebenyi C."/>
            <person name="Tomsovsky M."/>
            <person name="Tulloss R.E."/>
            <person name="Uehling J."/>
            <person name="Grigoriev I.V."/>
            <person name="Vagvolgyi C."/>
            <person name="Papp T."/>
            <person name="Martin F.M."/>
            <person name="Miettinen O."/>
            <person name="Hibbett D.S."/>
            <person name="Nagy L.G."/>
        </authorList>
    </citation>
    <scope>NUCLEOTIDE SEQUENCE [LARGE SCALE GENOMIC DNA]</scope>
    <source>
        <strain evidence="12 13">HHB13444</strain>
    </source>
</reference>
<sequence length="173" mass="19136">MIQTGLIPNAHNDLVTDASYDFYGLRLATCSLDQRVKVWQLDENTGSWSLEHDWKAHDAAISKVSRAHPEFGTILATASFDRTVKVWEQISCPDLDGTQLNGAGPTASSSSTRWVERAMLVDAKGTVRAVEFAPQHCGLKLATISSDNCLRIYECLEQPSLASWQLEQDIDVL</sequence>